<dbReference type="Proteomes" id="UP000277928">
    <property type="component" value="Unassembled WGS sequence"/>
</dbReference>
<protein>
    <recommendedName>
        <fullName evidence="4">Immunoglobulin subtype domain-containing protein</fullName>
    </recommendedName>
</protein>
<evidence type="ECO:0000256" key="1">
    <source>
        <dbReference type="SAM" id="Phobius"/>
    </source>
</evidence>
<keyword evidence="3" id="KW-1185">Reference proteome</keyword>
<evidence type="ECO:0000313" key="2">
    <source>
        <dbReference type="EMBL" id="VDK77239.1"/>
    </source>
</evidence>
<dbReference type="OrthoDB" id="5815737at2759"/>
<dbReference type="Gene3D" id="2.60.40.10">
    <property type="entry name" value="Immunoglobulins"/>
    <property type="match status" value="1"/>
</dbReference>
<accession>A0A3P6T273</accession>
<gene>
    <name evidence="2" type="ORF">NLS_LOCUS3581</name>
</gene>
<keyword evidence="1" id="KW-1133">Transmembrane helix</keyword>
<proteinExistence type="predicted"/>
<evidence type="ECO:0008006" key="4">
    <source>
        <dbReference type="Google" id="ProtNLM"/>
    </source>
</evidence>
<dbReference type="OMA" id="MEICLFA"/>
<dbReference type="AlphaFoldDB" id="A0A3P6T273"/>
<evidence type="ECO:0000313" key="3">
    <source>
        <dbReference type="Proteomes" id="UP000277928"/>
    </source>
</evidence>
<reference evidence="2 3" key="1">
    <citation type="submission" date="2018-08" db="EMBL/GenBank/DDBJ databases">
        <authorList>
            <person name="Laetsch R D."/>
            <person name="Stevens L."/>
            <person name="Kumar S."/>
            <person name="Blaxter L. M."/>
        </authorList>
    </citation>
    <scope>NUCLEOTIDE SEQUENCE [LARGE SCALE GENOMIC DNA]</scope>
</reference>
<dbReference type="InterPro" id="IPR013783">
    <property type="entry name" value="Ig-like_fold"/>
</dbReference>
<keyword evidence="1" id="KW-0472">Membrane</keyword>
<organism evidence="2 3">
    <name type="scientific">Litomosoides sigmodontis</name>
    <name type="common">Filarial nematode worm</name>
    <dbReference type="NCBI Taxonomy" id="42156"/>
    <lineage>
        <taxon>Eukaryota</taxon>
        <taxon>Metazoa</taxon>
        <taxon>Ecdysozoa</taxon>
        <taxon>Nematoda</taxon>
        <taxon>Chromadorea</taxon>
        <taxon>Rhabditida</taxon>
        <taxon>Spirurina</taxon>
        <taxon>Spiruromorpha</taxon>
        <taxon>Filarioidea</taxon>
        <taxon>Onchocercidae</taxon>
        <taxon>Litomosoides</taxon>
    </lineage>
</organism>
<sequence>MDVVELTNKNTCCFSILKRKTSSIGMGILLFVCAVALLFERGSSSVLVQPAKLGQTVKLEFGAEVMNVQAEILEARSGEKDRMDIVTNGAITDYGRERYGNRLSFKNGALIIKNLTANDGVSYFYFVNNDPKKPAAIDVVIQ</sequence>
<keyword evidence="1" id="KW-0812">Transmembrane</keyword>
<name>A0A3P6T273_LITSI</name>
<dbReference type="EMBL" id="UYRX01000199">
    <property type="protein sequence ID" value="VDK77239.1"/>
    <property type="molecule type" value="Genomic_DNA"/>
</dbReference>
<feature type="transmembrane region" description="Helical" evidence="1">
    <location>
        <begin position="21"/>
        <end position="39"/>
    </location>
</feature>